<protein>
    <recommendedName>
        <fullName evidence="7">Protein kinase domain-containing protein</fullName>
    </recommendedName>
</protein>
<dbReference type="PROSITE" id="PS50011">
    <property type="entry name" value="PROTEIN_KINASE_DOM"/>
    <property type="match status" value="1"/>
</dbReference>
<evidence type="ECO:0000256" key="5">
    <source>
        <dbReference type="PROSITE-ProRule" id="PRU10141"/>
    </source>
</evidence>
<dbReference type="HOGENOM" id="CLU_000288_21_4_1"/>
<dbReference type="InterPro" id="IPR017441">
    <property type="entry name" value="Protein_kinase_ATP_BS"/>
</dbReference>
<evidence type="ECO:0000256" key="3">
    <source>
        <dbReference type="ARBA" id="ARBA00022777"/>
    </source>
</evidence>
<dbReference type="Gene3D" id="3.30.200.20">
    <property type="entry name" value="Phosphorylase Kinase, domain 1"/>
    <property type="match status" value="1"/>
</dbReference>
<dbReference type="AlphaFoldDB" id="D8RLI3"/>
<dbReference type="GO" id="GO:0016301">
    <property type="term" value="F:kinase activity"/>
    <property type="evidence" value="ECO:0000318"/>
    <property type="project" value="GO_Central"/>
</dbReference>
<dbReference type="STRING" id="88036.D8RLI3"/>
<feature type="binding site" evidence="5">
    <location>
        <position position="54"/>
    </location>
    <ligand>
        <name>ATP</name>
        <dbReference type="ChEBI" id="CHEBI:30616"/>
    </ligand>
</feature>
<dbReference type="FunFam" id="1.10.510.10:FF:000423">
    <property type="entry name" value="Putative receptor-like serine/threonine-protein kinase"/>
    <property type="match status" value="1"/>
</dbReference>
<dbReference type="Proteomes" id="UP000001514">
    <property type="component" value="Unassembled WGS sequence"/>
</dbReference>
<dbReference type="Pfam" id="PF00069">
    <property type="entry name" value="Pkinase"/>
    <property type="match status" value="1"/>
</dbReference>
<dbReference type="PANTHER" id="PTHR47987:SF13">
    <property type="entry name" value="RECEPTOR-LIKE CYTOSOLIC SERINE_THREONINE-PROTEIN KINASE RBK2"/>
    <property type="match status" value="1"/>
</dbReference>
<dbReference type="InterPro" id="IPR000719">
    <property type="entry name" value="Prot_kinase_dom"/>
</dbReference>
<dbReference type="OrthoDB" id="4062651at2759"/>
<keyword evidence="1" id="KW-0808">Transferase</keyword>
<evidence type="ECO:0000256" key="1">
    <source>
        <dbReference type="ARBA" id="ARBA00022679"/>
    </source>
</evidence>
<dbReference type="InterPro" id="IPR011009">
    <property type="entry name" value="Kinase-like_dom_sf"/>
</dbReference>
<dbReference type="Gramene" id="EFJ26733">
    <property type="protein sequence ID" value="EFJ26733"/>
    <property type="gene ID" value="SELMODRAFT_96761"/>
</dbReference>
<dbReference type="SUPFAM" id="SSF56112">
    <property type="entry name" value="Protein kinase-like (PK-like)"/>
    <property type="match status" value="1"/>
</dbReference>
<evidence type="ECO:0000313" key="9">
    <source>
        <dbReference type="Proteomes" id="UP000001514"/>
    </source>
</evidence>
<gene>
    <name evidence="8" type="ORF">SELMODRAFT_96761</name>
</gene>
<dbReference type="FunCoup" id="D8RLI3">
    <property type="interactions" value="284"/>
</dbReference>
<evidence type="ECO:0000256" key="2">
    <source>
        <dbReference type="ARBA" id="ARBA00022741"/>
    </source>
</evidence>
<sequence length="314" mass="34934">MCAAGDKPPWRCFTYDEILLATSCFSPDNLVGKGGYAVVYKGTLSDGQLIAVKKLTKGDSEQHKEGGFLTELGIIGHVTHPNTTPLIGFCVERGLHLVFPFSPHGSLASVLHGTKSKALEWSVRRKIALGTARGLQYLHKVCPRRIIHRDIKASNILLGPDFEPQISDFGLAKWLPEQWTHHTVTPIEGTFGYLAPEYFMHGIVDEKTDVFAYGVLLLELITGRKPIDAMQRNIVVWARPYLESCSIQELVDPALAGAYDSNQLRKLVLVATLCVRQSPLWRPCMSQVTVHREVFGIPTLVFFLPSCSCFLARF</sequence>
<keyword evidence="2 5" id="KW-0547">Nucleotide-binding</keyword>
<proteinExistence type="inferred from homology"/>
<dbReference type="InParanoid" id="D8RLI3"/>
<dbReference type="GO" id="GO:0004674">
    <property type="term" value="F:protein serine/threonine kinase activity"/>
    <property type="evidence" value="ECO:0007669"/>
    <property type="project" value="UniProtKB-KW"/>
</dbReference>
<reference evidence="8 9" key="1">
    <citation type="journal article" date="2011" name="Science">
        <title>The Selaginella genome identifies genetic changes associated with the evolution of vascular plants.</title>
        <authorList>
            <person name="Banks J.A."/>
            <person name="Nishiyama T."/>
            <person name="Hasebe M."/>
            <person name="Bowman J.L."/>
            <person name="Gribskov M."/>
            <person name="dePamphilis C."/>
            <person name="Albert V.A."/>
            <person name="Aono N."/>
            <person name="Aoyama T."/>
            <person name="Ambrose B.A."/>
            <person name="Ashton N.W."/>
            <person name="Axtell M.J."/>
            <person name="Barker E."/>
            <person name="Barker M.S."/>
            <person name="Bennetzen J.L."/>
            <person name="Bonawitz N.D."/>
            <person name="Chapple C."/>
            <person name="Cheng C."/>
            <person name="Correa L.G."/>
            <person name="Dacre M."/>
            <person name="DeBarry J."/>
            <person name="Dreyer I."/>
            <person name="Elias M."/>
            <person name="Engstrom E.M."/>
            <person name="Estelle M."/>
            <person name="Feng L."/>
            <person name="Finet C."/>
            <person name="Floyd S.K."/>
            <person name="Frommer W.B."/>
            <person name="Fujita T."/>
            <person name="Gramzow L."/>
            <person name="Gutensohn M."/>
            <person name="Harholt J."/>
            <person name="Hattori M."/>
            <person name="Heyl A."/>
            <person name="Hirai T."/>
            <person name="Hiwatashi Y."/>
            <person name="Ishikawa M."/>
            <person name="Iwata M."/>
            <person name="Karol K.G."/>
            <person name="Koehler B."/>
            <person name="Kolukisaoglu U."/>
            <person name="Kubo M."/>
            <person name="Kurata T."/>
            <person name="Lalonde S."/>
            <person name="Li K."/>
            <person name="Li Y."/>
            <person name="Litt A."/>
            <person name="Lyons E."/>
            <person name="Manning G."/>
            <person name="Maruyama T."/>
            <person name="Michael T.P."/>
            <person name="Mikami K."/>
            <person name="Miyazaki S."/>
            <person name="Morinaga S."/>
            <person name="Murata T."/>
            <person name="Mueller-Roeber B."/>
            <person name="Nelson D.R."/>
            <person name="Obara M."/>
            <person name="Oguri Y."/>
            <person name="Olmstead R.G."/>
            <person name="Onodera N."/>
            <person name="Petersen B.L."/>
            <person name="Pils B."/>
            <person name="Prigge M."/>
            <person name="Rensing S.A."/>
            <person name="Riano-Pachon D.M."/>
            <person name="Roberts A.W."/>
            <person name="Sato Y."/>
            <person name="Scheller H.V."/>
            <person name="Schulz B."/>
            <person name="Schulz C."/>
            <person name="Shakirov E.V."/>
            <person name="Shibagaki N."/>
            <person name="Shinohara N."/>
            <person name="Shippen D.E."/>
            <person name="Soerensen I."/>
            <person name="Sotooka R."/>
            <person name="Sugimoto N."/>
            <person name="Sugita M."/>
            <person name="Sumikawa N."/>
            <person name="Tanurdzic M."/>
            <person name="Theissen G."/>
            <person name="Ulvskov P."/>
            <person name="Wakazuki S."/>
            <person name="Weng J.K."/>
            <person name="Willats W.W."/>
            <person name="Wipf D."/>
            <person name="Wolf P.G."/>
            <person name="Yang L."/>
            <person name="Zimmer A.D."/>
            <person name="Zhu Q."/>
            <person name="Mitros T."/>
            <person name="Hellsten U."/>
            <person name="Loque D."/>
            <person name="Otillar R."/>
            <person name="Salamov A."/>
            <person name="Schmutz J."/>
            <person name="Shapiro H."/>
            <person name="Lindquist E."/>
            <person name="Lucas S."/>
            <person name="Rokhsar D."/>
            <person name="Grigoriev I.V."/>
        </authorList>
    </citation>
    <scope>NUCLEOTIDE SEQUENCE [LARGE SCALE GENOMIC DNA]</scope>
</reference>
<dbReference type="SMART" id="SM00220">
    <property type="entry name" value="S_TKc"/>
    <property type="match status" value="1"/>
</dbReference>
<evidence type="ECO:0000313" key="8">
    <source>
        <dbReference type="EMBL" id="EFJ26733.1"/>
    </source>
</evidence>
<evidence type="ECO:0000259" key="7">
    <source>
        <dbReference type="PROSITE" id="PS50011"/>
    </source>
</evidence>
<dbReference type="PROSITE" id="PS00108">
    <property type="entry name" value="PROTEIN_KINASE_ST"/>
    <property type="match status" value="1"/>
</dbReference>
<name>D8RLI3_SELML</name>
<keyword evidence="6" id="KW-0723">Serine/threonine-protein kinase</keyword>
<dbReference type="EMBL" id="GL377583">
    <property type="protein sequence ID" value="EFJ26733.1"/>
    <property type="molecule type" value="Genomic_DNA"/>
</dbReference>
<dbReference type="InterPro" id="IPR008271">
    <property type="entry name" value="Ser/Thr_kinase_AS"/>
</dbReference>
<keyword evidence="9" id="KW-1185">Reference proteome</keyword>
<keyword evidence="3" id="KW-0418">Kinase</keyword>
<evidence type="ECO:0000256" key="6">
    <source>
        <dbReference type="RuleBase" id="RU000304"/>
    </source>
</evidence>
<dbReference type="InterPro" id="IPR046958">
    <property type="entry name" value="RBK1/2/STUNTED"/>
</dbReference>
<dbReference type="KEGG" id="smo:SELMODRAFT_96761"/>
<dbReference type="OMA" id="SITLACM"/>
<keyword evidence="4 5" id="KW-0067">ATP-binding</keyword>
<accession>D8RLI3</accession>
<dbReference type="PANTHER" id="PTHR47987">
    <property type="entry name" value="OS08G0249100 PROTEIN"/>
    <property type="match status" value="1"/>
</dbReference>
<dbReference type="PROSITE" id="PS00107">
    <property type="entry name" value="PROTEIN_KINASE_ATP"/>
    <property type="match status" value="1"/>
</dbReference>
<organism evidence="9">
    <name type="scientific">Selaginella moellendorffii</name>
    <name type="common">Spikemoss</name>
    <dbReference type="NCBI Taxonomy" id="88036"/>
    <lineage>
        <taxon>Eukaryota</taxon>
        <taxon>Viridiplantae</taxon>
        <taxon>Streptophyta</taxon>
        <taxon>Embryophyta</taxon>
        <taxon>Tracheophyta</taxon>
        <taxon>Lycopodiopsida</taxon>
        <taxon>Selaginellales</taxon>
        <taxon>Selaginellaceae</taxon>
        <taxon>Selaginella</taxon>
    </lineage>
</organism>
<dbReference type="eggNOG" id="KOG1187">
    <property type="taxonomic scope" value="Eukaryota"/>
</dbReference>
<comment type="similarity">
    <text evidence="6">Belongs to the protein kinase superfamily.</text>
</comment>
<dbReference type="FunFam" id="3.30.200.20:FF:000389">
    <property type="entry name" value="Receptor-like cytosolic serine/threonine-protein kinase RBK1"/>
    <property type="match status" value="1"/>
</dbReference>
<dbReference type="Gene3D" id="1.10.510.10">
    <property type="entry name" value="Transferase(Phosphotransferase) domain 1"/>
    <property type="match status" value="1"/>
</dbReference>
<dbReference type="GO" id="GO:0005524">
    <property type="term" value="F:ATP binding"/>
    <property type="evidence" value="ECO:0007669"/>
    <property type="project" value="UniProtKB-UniRule"/>
</dbReference>
<evidence type="ECO:0000256" key="4">
    <source>
        <dbReference type="ARBA" id="ARBA00022840"/>
    </source>
</evidence>
<feature type="domain" description="Protein kinase" evidence="7">
    <location>
        <begin position="25"/>
        <end position="294"/>
    </location>
</feature>